<dbReference type="AlphaFoldDB" id="A0AAD4CZ18"/>
<evidence type="ECO:0000313" key="3">
    <source>
        <dbReference type="Proteomes" id="UP001194746"/>
    </source>
</evidence>
<keyword evidence="3" id="KW-1185">Reference proteome</keyword>
<feature type="region of interest" description="Disordered" evidence="1">
    <location>
        <begin position="57"/>
        <end position="78"/>
    </location>
</feature>
<gene>
    <name evidence="2" type="ORF">FE257_000005</name>
</gene>
<sequence length="152" mass="17173">MLVVRGSRAKRTTQLDRVATSRKIIHLDCSQDKAASKALYIAIIAFAAQWAQGSGRAKDQFPSFFDEEYQPPPGESHRPQVEEFDQVMQCHLWEQARHALENIDGVPQRIQNWFICISAHWNLAVLILADLIDVVDSRQLGTNCAEELSDLA</sequence>
<accession>A0AAD4CZ18</accession>
<evidence type="ECO:0000256" key="1">
    <source>
        <dbReference type="SAM" id="MobiDB-lite"/>
    </source>
</evidence>
<organism evidence="2 3">
    <name type="scientific">Aspergillus nanangensis</name>
    <dbReference type="NCBI Taxonomy" id="2582783"/>
    <lineage>
        <taxon>Eukaryota</taxon>
        <taxon>Fungi</taxon>
        <taxon>Dikarya</taxon>
        <taxon>Ascomycota</taxon>
        <taxon>Pezizomycotina</taxon>
        <taxon>Eurotiomycetes</taxon>
        <taxon>Eurotiomycetidae</taxon>
        <taxon>Eurotiales</taxon>
        <taxon>Aspergillaceae</taxon>
        <taxon>Aspergillus</taxon>
        <taxon>Aspergillus subgen. Circumdati</taxon>
    </lineage>
</organism>
<protein>
    <submittedName>
        <fullName evidence="2">Uncharacterized protein</fullName>
    </submittedName>
</protein>
<evidence type="ECO:0000313" key="2">
    <source>
        <dbReference type="EMBL" id="KAF9895103.1"/>
    </source>
</evidence>
<dbReference type="EMBL" id="VCAU01000001">
    <property type="protein sequence ID" value="KAF9895103.1"/>
    <property type="molecule type" value="Genomic_DNA"/>
</dbReference>
<reference evidence="2" key="2">
    <citation type="submission" date="2020-02" db="EMBL/GenBank/DDBJ databases">
        <authorList>
            <person name="Gilchrist C.L.M."/>
            <person name="Chooi Y.-H."/>
        </authorList>
    </citation>
    <scope>NUCLEOTIDE SEQUENCE</scope>
    <source>
        <strain evidence="2">MST-FP2251</strain>
    </source>
</reference>
<name>A0AAD4CZ18_ASPNN</name>
<dbReference type="Proteomes" id="UP001194746">
    <property type="component" value="Unassembled WGS sequence"/>
</dbReference>
<proteinExistence type="predicted"/>
<comment type="caution">
    <text evidence="2">The sequence shown here is derived from an EMBL/GenBank/DDBJ whole genome shotgun (WGS) entry which is preliminary data.</text>
</comment>
<reference evidence="2" key="1">
    <citation type="journal article" date="2019" name="Beilstein J. Org. Chem.">
        <title>Nanangenines: drimane sesquiterpenoids as the dominant metabolite cohort of a novel Australian fungus, Aspergillus nanangensis.</title>
        <authorList>
            <person name="Lacey H.J."/>
            <person name="Gilchrist C.L.M."/>
            <person name="Crombie A."/>
            <person name="Kalaitzis J.A."/>
            <person name="Vuong D."/>
            <person name="Rutledge P.J."/>
            <person name="Turner P."/>
            <person name="Pitt J.I."/>
            <person name="Lacey E."/>
            <person name="Chooi Y.H."/>
            <person name="Piggott A.M."/>
        </authorList>
    </citation>
    <scope>NUCLEOTIDE SEQUENCE</scope>
    <source>
        <strain evidence="2">MST-FP2251</strain>
    </source>
</reference>